<dbReference type="EMBL" id="JARK01001632">
    <property type="protein sequence ID" value="EYB85558.1"/>
    <property type="molecule type" value="Genomic_DNA"/>
</dbReference>
<dbReference type="Proteomes" id="UP000024635">
    <property type="component" value="Unassembled WGS sequence"/>
</dbReference>
<dbReference type="OrthoDB" id="428346at2759"/>
<sequence length="122" mass="14120">MYVASNCRSLMEHWAWNRMTQKILPAFRYGDPLDPIGDLREIWKTTCLLKPGGYFYLGLQRGQDAVWFNLHRVYGPLRLAMVMAGFDWLATYRGDSPVPVQLTQTDLEQNGSVHDLFVLKKL</sequence>
<evidence type="ECO:0000313" key="2">
    <source>
        <dbReference type="Proteomes" id="UP000024635"/>
    </source>
</evidence>
<reference evidence="2" key="1">
    <citation type="journal article" date="2015" name="Nat. Genet.">
        <title>The genome and transcriptome of the zoonotic hookworm Ancylostoma ceylanicum identify infection-specific gene families.</title>
        <authorList>
            <person name="Schwarz E.M."/>
            <person name="Hu Y."/>
            <person name="Antoshechkin I."/>
            <person name="Miller M.M."/>
            <person name="Sternberg P.W."/>
            <person name="Aroian R.V."/>
        </authorList>
    </citation>
    <scope>NUCLEOTIDE SEQUENCE</scope>
    <source>
        <strain evidence="2">HY135</strain>
    </source>
</reference>
<gene>
    <name evidence="1" type="primary">Acey_s0296.g1700</name>
    <name evidence="1" type="ORF">Y032_0296g1700</name>
</gene>
<evidence type="ECO:0000313" key="1">
    <source>
        <dbReference type="EMBL" id="EYB85558.1"/>
    </source>
</evidence>
<dbReference type="AlphaFoldDB" id="A0A016S4M3"/>
<name>A0A016S4M3_9BILA</name>
<dbReference type="InterPro" id="IPR004951">
    <property type="entry name" value="DUF268_CAE_spp"/>
</dbReference>
<evidence type="ECO:0008006" key="3">
    <source>
        <dbReference type="Google" id="ProtNLM"/>
    </source>
</evidence>
<proteinExistence type="predicted"/>
<dbReference type="Pfam" id="PF03269">
    <property type="entry name" value="DUF268"/>
    <property type="match status" value="1"/>
</dbReference>
<comment type="caution">
    <text evidence="1">The sequence shown here is derived from an EMBL/GenBank/DDBJ whole genome shotgun (WGS) entry which is preliminary data.</text>
</comment>
<organism evidence="1 2">
    <name type="scientific">Ancylostoma ceylanicum</name>
    <dbReference type="NCBI Taxonomy" id="53326"/>
    <lineage>
        <taxon>Eukaryota</taxon>
        <taxon>Metazoa</taxon>
        <taxon>Ecdysozoa</taxon>
        <taxon>Nematoda</taxon>
        <taxon>Chromadorea</taxon>
        <taxon>Rhabditida</taxon>
        <taxon>Rhabditina</taxon>
        <taxon>Rhabditomorpha</taxon>
        <taxon>Strongyloidea</taxon>
        <taxon>Ancylostomatidae</taxon>
        <taxon>Ancylostomatinae</taxon>
        <taxon>Ancylostoma</taxon>
    </lineage>
</organism>
<accession>A0A016S4M3</accession>
<keyword evidence="2" id="KW-1185">Reference proteome</keyword>
<protein>
    <recommendedName>
        <fullName evidence="3">Methyltransferase type 11 domain-containing protein</fullName>
    </recommendedName>
</protein>